<keyword evidence="5" id="KW-1185">Reference proteome</keyword>
<dbReference type="SUPFAM" id="SSF54637">
    <property type="entry name" value="Thioesterase/thiol ester dehydrase-isomerase"/>
    <property type="match status" value="1"/>
</dbReference>
<dbReference type="Gene3D" id="3.10.129.10">
    <property type="entry name" value="Hotdog Thioesterase"/>
    <property type="match status" value="1"/>
</dbReference>
<dbReference type="OrthoDB" id="9798208at2"/>
<keyword evidence="2" id="KW-0378">Hydrolase</keyword>
<dbReference type="Pfam" id="PF03061">
    <property type="entry name" value="4HBT"/>
    <property type="match status" value="1"/>
</dbReference>
<dbReference type="PANTHER" id="PTHR43240">
    <property type="entry name" value="1,4-DIHYDROXY-2-NAPHTHOYL-COA THIOESTERASE 1"/>
    <property type="match status" value="1"/>
</dbReference>
<feature type="domain" description="Thioesterase" evidence="3">
    <location>
        <begin position="41"/>
        <end position="119"/>
    </location>
</feature>
<name>A0A2T0LAA6_9BACL</name>
<dbReference type="InterPro" id="IPR003736">
    <property type="entry name" value="PAAI_dom"/>
</dbReference>
<evidence type="ECO:0000313" key="4">
    <source>
        <dbReference type="EMBL" id="PRX38688.1"/>
    </source>
</evidence>
<dbReference type="InterPro" id="IPR029069">
    <property type="entry name" value="HotDog_dom_sf"/>
</dbReference>
<dbReference type="RefSeq" id="WP_106346650.1">
    <property type="nucleotide sequence ID" value="NZ_PVNE01000039.1"/>
</dbReference>
<dbReference type="InterPro" id="IPR006683">
    <property type="entry name" value="Thioestr_dom"/>
</dbReference>
<organism evidence="4 5">
    <name type="scientific">Planifilum fimeticola</name>
    <dbReference type="NCBI Taxonomy" id="201975"/>
    <lineage>
        <taxon>Bacteria</taxon>
        <taxon>Bacillati</taxon>
        <taxon>Bacillota</taxon>
        <taxon>Bacilli</taxon>
        <taxon>Bacillales</taxon>
        <taxon>Thermoactinomycetaceae</taxon>
        <taxon>Planifilum</taxon>
    </lineage>
</organism>
<dbReference type="GO" id="GO:0061522">
    <property type="term" value="F:1,4-dihydroxy-2-naphthoyl-CoA thioesterase activity"/>
    <property type="evidence" value="ECO:0007669"/>
    <property type="project" value="TreeGrafter"/>
</dbReference>
<comment type="similarity">
    <text evidence="1">Belongs to the thioesterase PaaI family.</text>
</comment>
<dbReference type="GO" id="GO:0005829">
    <property type="term" value="C:cytosol"/>
    <property type="evidence" value="ECO:0007669"/>
    <property type="project" value="TreeGrafter"/>
</dbReference>
<protein>
    <submittedName>
        <fullName evidence="4">Uncharacterized protein (TIGR00369 family)</fullName>
    </submittedName>
</protein>
<dbReference type="Proteomes" id="UP000237797">
    <property type="component" value="Unassembled WGS sequence"/>
</dbReference>
<evidence type="ECO:0000313" key="5">
    <source>
        <dbReference type="Proteomes" id="UP000237797"/>
    </source>
</evidence>
<sequence>MSRDSGNASTLIDLLGIEPVELSPDRVVMKMPVDSRHHQPYGLLHGGASVVLAETAASYGAYLNCDPEKEYVVGLEINANHVRSKRDGTVTAEATPLHKGRSTMVWDIRICDEAGRLICISRCTVAVVPRSSGGEGKD</sequence>
<dbReference type="NCBIfam" id="TIGR00369">
    <property type="entry name" value="unchar_dom_1"/>
    <property type="match status" value="1"/>
</dbReference>
<dbReference type="PANTHER" id="PTHR43240:SF5">
    <property type="entry name" value="1,4-DIHYDROXY-2-NAPHTHOYL-COA THIOESTERASE 1"/>
    <property type="match status" value="1"/>
</dbReference>
<dbReference type="EMBL" id="PVNE01000039">
    <property type="protein sequence ID" value="PRX38688.1"/>
    <property type="molecule type" value="Genomic_DNA"/>
</dbReference>
<dbReference type="AlphaFoldDB" id="A0A2T0LAA6"/>
<evidence type="ECO:0000256" key="1">
    <source>
        <dbReference type="ARBA" id="ARBA00008324"/>
    </source>
</evidence>
<comment type="caution">
    <text evidence="4">The sequence shown here is derived from an EMBL/GenBank/DDBJ whole genome shotgun (WGS) entry which is preliminary data.</text>
</comment>
<reference evidence="4 5" key="1">
    <citation type="submission" date="2018-03" db="EMBL/GenBank/DDBJ databases">
        <title>Genomic Encyclopedia of Archaeal and Bacterial Type Strains, Phase II (KMG-II): from individual species to whole genera.</title>
        <authorList>
            <person name="Goeker M."/>
        </authorList>
    </citation>
    <scope>NUCLEOTIDE SEQUENCE [LARGE SCALE GENOMIC DNA]</scope>
    <source>
        <strain evidence="4 5">DSM 44946</strain>
    </source>
</reference>
<evidence type="ECO:0000256" key="2">
    <source>
        <dbReference type="ARBA" id="ARBA00022801"/>
    </source>
</evidence>
<gene>
    <name evidence="4" type="ORF">CLV97_1398</name>
</gene>
<proteinExistence type="inferred from homology"/>
<evidence type="ECO:0000259" key="3">
    <source>
        <dbReference type="Pfam" id="PF03061"/>
    </source>
</evidence>
<dbReference type="CDD" id="cd03443">
    <property type="entry name" value="PaaI_thioesterase"/>
    <property type="match status" value="1"/>
</dbReference>
<accession>A0A2T0LAA6</accession>